<proteinExistence type="predicted"/>
<reference evidence="2" key="1">
    <citation type="submission" date="2020-02" db="EMBL/GenBank/DDBJ databases">
        <authorList>
            <person name="Meier V. D."/>
        </authorList>
    </citation>
    <scope>NUCLEOTIDE SEQUENCE</scope>
    <source>
        <strain evidence="2">AVDCRST_MAG92</strain>
    </source>
</reference>
<dbReference type="AlphaFoldDB" id="A0A6J4HRD2"/>
<name>A0A6J4HRD2_9CYAN</name>
<feature type="region of interest" description="Disordered" evidence="1">
    <location>
        <begin position="27"/>
        <end position="83"/>
    </location>
</feature>
<accession>A0A6J4HRD2</accession>
<evidence type="ECO:0000256" key="1">
    <source>
        <dbReference type="SAM" id="MobiDB-lite"/>
    </source>
</evidence>
<gene>
    <name evidence="2" type="ORF">AVDCRST_MAG92-1028</name>
</gene>
<sequence length="100" mass="11681">MATLRSWEFESPPAHWIEEATLMTQRLKRWESPRRQGRNEKGKGGSARQRQLKKRQQMLLKKLKEGQKADNSDKQGGRDNDSLPFLFCQAMSESVVFRFA</sequence>
<feature type="compositionally biased region" description="Basic and acidic residues" evidence="1">
    <location>
        <begin position="28"/>
        <end position="43"/>
    </location>
</feature>
<organism evidence="2">
    <name type="scientific">uncultured Coleofasciculus sp</name>
    <dbReference type="NCBI Taxonomy" id="1267456"/>
    <lineage>
        <taxon>Bacteria</taxon>
        <taxon>Bacillati</taxon>
        <taxon>Cyanobacteriota</taxon>
        <taxon>Cyanophyceae</taxon>
        <taxon>Coleofasciculales</taxon>
        <taxon>Coleofasciculaceae</taxon>
        <taxon>Coleofasciculus</taxon>
        <taxon>environmental samples</taxon>
    </lineage>
</organism>
<feature type="compositionally biased region" description="Basic and acidic residues" evidence="1">
    <location>
        <begin position="62"/>
        <end position="81"/>
    </location>
</feature>
<protein>
    <submittedName>
        <fullName evidence="2">Uncharacterized protein</fullName>
    </submittedName>
</protein>
<dbReference type="EMBL" id="CADCTM010000139">
    <property type="protein sequence ID" value="CAA9230843.1"/>
    <property type="molecule type" value="Genomic_DNA"/>
</dbReference>
<evidence type="ECO:0000313" key="2">
    <source>
        <dbReference type="EMBL" id="CAA9230843.1"/>
    </source>
</evidence>